<dbReference type="InterPro" id="IPR001878">
    <property type="entry name" value="Znf_CCHC"/>
</dbReference>
<dbReference type="PROSITE" id="PS50878">
    <property type="entry name" value="RT_POL"/>
    <property type="match status" value="1"/>
</dbReference>
<keyword evidence="16" id="KW-0862">Zinc</keyword>
<keyword evidence="17" id="KW-0812">Transmembrane</keyword>
<dbReference type="InterPro" id="IPR036875">
    <property type="entry name" value="Znf_CCHC_sf"/>
</dbReference>
<evidence type="ECO:0000256" key="8">
    <source>
        <dbReference type="ARBA" id="ARBA00022759"/>
    </source>
</evidence>
<dbReference type="InterPro" id="IPR043502">
    <property type="entry name" value="DNA/RNA_pol_sf"/>
</dbReference>
<dbReference type="Pfam" id="PF17919">
    <property type="entry name" value="RT_RNaseH_2"/>
    <property type="match status" value="1"/>
</dbReference>
<evidence type="ECO:0000256" key="17">
    <source>
        <dbReference type="SAM" id="Phobius"/>
    </source>
</evidence>
<keyword evidence="6" id="KW-0540">Nuclease</keyword>
<keyword evidence="3" id="KW-0645">Protease</keyword>
<feature type="domain" description="CCHC-type" evidence="18">
    <location>
        <begin position="303"/>
        <end position="318"/>
    </location>
</feature>
<evidence type="ECO:0000259" key="19">
    <source>
        <dbReference type="PROSITE" id="PS50878"/>
    </source>
</evidence>
<dbReference type="PROSITE" id="PS00141">
    <property type="entry name" value="ASP_PROTEASE"/>
    <property type="match status" value="1"/>
</dbReference>
<dbReference type="OrthoDB" id="4369127at2759"/>
<evidence type="ECO:0000256" key="4">
    <source>
        <dbReference type="ARBA" id="ARBA00022679"/>
    </source>
</evidence>
<keyword evidence="13" id="KW-0695">RNA-directed DNA polymerase</keyword>
<dbReference type="GO" id="GO:0004190">
    <property type="term" value="F:aspartic-type endopeptidase activity"/>
    <property type="evidence" value="ECO:0007669"/>
    <property type="project" value="UniProtKB-KW"/>
</dbReference>
<dbReference type="CDD" id="cd01647">
    <property type="entry name" value="RT_LTR"/>
    <property type="match status" value="1"/>
</dbReference>
<dbReference type="InterPro" id="IPR035983">
    <property type="entry name" value="Hect_E3_ubiquitin_ligase"/>
</dbReference>
<dbReference type="SUPFAM" id="SSF56204">
    <property type="entry name" value="Hect, E3 ligase catalytic domain"/>
    <property type="match status" value="1"/>
</dbReference>
<dbReference type="EMBL" id="JAFDVH010000024">
    <property type="protein sequence ID" value="KAG7455511.1"/>
    <property type="molecule type" value="Genomic_DNA"/>
</dbReference>
<evidence type="ECO:0000256" key="11">
    <source>
        <dbReference type="ARBA" id="ARBA00022884"/>
    </source>
</evidence>
<dbReference type="InterPro" id="IPR050951">
    <property type="entry name" value="Retrovirus_Pol_polyprotein"/>
</dbReference>
<gene>
    <name evidence="20" type="ORF">MATL_G00257560</name>
</gene>
<dbReference type="SMART" id="SM00343">
    <property type="entry name" value="ZnF_C2HC"/>
    <property type="match status" value="1"/>
</dbReference>
<dbReference type="GO" id="GO:0004523">
    <property type="term" value="F:RNA-DNA hybrid ribonuclease activity"/>
    <property type="evidence" value="ECO:0007669"/>
    <property type="project" value="UniProtKB-EC"/>
</dbReference>
<dbReference type="GO" id="GO:0004842">
    <property type="term" value="F:ubiquitin-protein transferase activity"/>
    <property type="evidence" value="ECO:0007669"/>
    <property type="project" value="InterPro"/>
</dbReference>
<sequence>MQQRFNNQAGALEQARAEQREALSLAKAVLDQQAAAQKTPAAVYIPRDRKLPDFSGCATKPGEVSVEEWIASMKSAFQVMKVPEEDQVELTKQHLKDEAKLTVKFMLKGREQSVEEIFDVLHQTYGDKVPIGTRLKEFYDRKQAPGETIRSYVYDLQERLAKIQRREANRVPDADGVLKEQLVLGLRDDFLRREMKKRVKEESHLTFIQLMQAAITWSEEEEVQVSSNMRNNSRSRGVVNATAVTEDSTSPLTMEMLHEAIQKIAARQEELFQIVHSKEKAKLHLESKGRSPPLKDSDGRYICYTCGESGHTSRHCPRKRGTAGSFHPSKSTAEAADAVERGPAVTVQESPSPSVIRCHTATQAVEDVHKTLGESAFGDCLTVEVKIAGVKTNCLLDTGSEVTTISESHFKEHFGELALSSANWVRLTAANSLDIPVVGCLEADIECMGKILHKKCVFVLTDNNPDVKEMRGLPGIVGMNVLSELKDLFLTADGVKKMDKFSCGAKETKVWRVLANIKRETETWGPGDEIGFVKVAGRQAVTIPPFSERILEGRCRVPPKARCLVLVEATHKASLPKGLLVANVLAKAAGGRVPVRVLNPSESVVRLMPRSRVATVCKPQEVLMKQLVEFEEKEGVLHVKALRQSKIQAEGGGIEQLPVPVQVNLEGLTQSQCEKLKNLLADNSDVFSKEDSDYGYTTAVTHDILTGDAPPIKQRHRRVPPPVFQEFKRHVQDLVSQGILRESRSPWASPAVVVIKKDGSVRFCCDYRRLNQVTHKDAYPLPRVEESLDALGNAQLFSTLDLTSGYFQVAMSEKDREKTAVTTPFGLFEWTRMPFGLCNAPTTFQRLMGVVLGDLAFDILLIYLDDVIVFSKNFDSHCERLGLVFDRLRQHGLKLKPSKCFLLKSEVKFLGHLISPKGIHVDEEKVQALETWPVPKCAKEVRQVLGFMSYYRRFVPRFAHIARPLHALVGKGNKGKAAEPFRWSAECQTAFEELKQCVMCPPVLAYPDFSLPFILTTDGSLHGLGAVLSQKQGGAERVIAYASRGLRGSERNDRRPHASCMREGVTLPSRHLPASHPSATDCNINEGHADISEDTNGHFSSLSDILKSLEKKVDMSRTFTINVTREDLFQRGLKQWARQKQATPKNLLWVSFIGENGTDQGALCKEFLTEIVCGIETHFFEGDGERGKNPKYSICDYQYNFKTCGEIFATTVVQGGPAPNFLTRWCYHFLCHGEMDKDGVPDEVTDPDIKNLMKEVENAEGERLMELSDPIVVCGYTGPINVDRKKAIIDIIFLLFISAIALHALVRLIPILNQLCEGLRLYGLHEVLAHHHQMCQQLFVRGHLKEVSNVVK</sequence>
<dbReference type="InterPro" id="IPR048270">
    <property type="entry name" value="PNMA_C"/>
</dbReference>
<dbReference type="InterPro" id="IPR041577">
    <property type="entry name" value="RT_RNaseH_2"/>
</dbReference>
<dbReference type="GO" id="GO:0003964">
    <property type="term" value="F:RNA-directed DNA polymerase activity"/>
    <property type="evidence" value="ECO:0007669"/>
    <property type="project" value="UniProtKB-KW"/>
</dbReference>
<keyword evidence="17" id="KW-0472">Membrane</keyword>
<protein>
    <recommendedName>
        <fullName evidence="2">ribonuclease H</fullName>
        <ecNumber evidence="2">3.1.26.4</ecNumber>
    </recommendedName>
</protein>
<evidence type="ECO:0000256" key="12">
    <source>
        <dbReference type="ARBA" id="ARBA00022908"/>
    </source>
</evidence>
<evidence type="ECO:0000256" key="15">
    <source>
        <dbReference type="ARBA" id="ARBA00023268"/>
    </source>
</evidence>
<dbReference type="Gene3D" id="3.10.10.10">
    <property type="entry name" value="HIV Type 1 Reverse Transcriptase, subunit A, domain 1"/>
    <property type="match status" value="1"/>
</dbReference>
<dbReference type="SUPFAM" id="SSF57756">
    <property type="entry name" value="Retrovirus zinc finger-like domains"/>
    <property type="match status" value="1"/>
</dbReference>
<dbReference type="Gene3D" id="2.40.70.10">
    <property type="entry name" value="Acid Proteases"/>
    <property type="match status" value="1"/>
</dbReference>
<keyword evidence="8" id="KW-0255">Endonuclease</keyword>
<dbReference type="GO" id="GO:0015074">
    <property type="term" value="P:DNA integration"/>
    <property type="evidence" value="ECO:0007669"/>
    <property type="project" value="UniProtKB-KW"/>
</dbReference>
<dbReference type="PANTHER" id="PTHR37984:SF5">
    <property type="entry name" value="PROTEIN NYNRIN-LIKE"/>
    <property type="match status" value="1"/>
</dbReference>
<evidence type="ECO:0000256" key="2">
    <source>
        <dbReference type="ARBA" id="ARBA00012180"/>
    </source>
</evidence>
<dbReference type="Pfam" id="PF14893">
    <property type="entry name" value="PNMA"/>
    <property type="match status" value="1"/>
</dbReference>
<dbReference type="InterPro" id="IPR021109">
    <property type="entry name" value="Peptidase_aspartic_dom_sf"/>
</dbReference>
<comment type="similarity">
    <text evidence="1">Belongs to the beta type-B retroviral polymerase family. HERV class-II K(HML-2) pol subfamily.</text>
</comment>
<accession>A0A9D3PAE6</accession>
<dbReference type="SUPFAM" id="SSF50630">
    <property type="entry name" value="Acid proteases"/>
    <property type="match status" value="1"/>
</dbReference>
<keyword evidence="10" id="KW-0460">Magnesium</keyword>
<dbReference type="Gene3D" id="3.10.20.370">
    <property type="match status" value="1"/>
</dbReference>
<dbReference type="InterPro" id="IPR043128">
    <property type="entry name" value="Rev_trsase/Diguanyl_cyclase"/>
</dbReference>
<feature type="transmembrane region" description="Helical" evidence="17">
    <location>
        <begin position="1287"/>
        <end position="1306"/>
    </location>
</feature>
<keyword evidence="11" id="KW-0694">RNA-binding</keyword>
<keyword evidence="14" id="KW-0238">DNA-binding</keyword>
<dbReference type="PANTHER" id="PTHR37984">
    <property type="entry name" value="PROTEIN CBG26694"/>
    <property type="match status" value="1"/>
</dbReference>
<dbReference type="FunFam" id="3.10.10.10:FF:000007">
    <property type="entry name" value="Retrovirus-related Pol polyprotein from transposon 17.6-like Protein"/>
    <property type="match status" value="1"/>
</dbReference>
<reference evidence="20" key="1">
    <citation type="submission" date="2021-01" db="EMBL/GenBank/DDBJ databases">
        <authorList>
            <person name="Zahm M."/>
            <person name="Roques C."/>
            <person name="Cabau C."/>
            <person name="Klopp C."/>
            <person name="Donnadieu C."/>
            <person name="Jouanno E."/>
            <person name="Lampietro C."/>
            <person name="Louis A."/>
            <person name="Herpin A."/>
            <person name="Echchiki A."/>
            <person name="Berthelot C."/>
            <person name="Parey E."/>
            <person name="Roest-Crollius H."/>
            <person name="Braasch I."/>
            <person name="Postlethwait J."/>
            <person name="Bobe J."/>
            <person name="Montfort J."/>
            <person name="Bouchez O."/>
            <person name="Begum T."/>
            <person name="Mejri S."/>
            <person name="Adams A."/>
            <person name="Chen W.-J."/>
            <person name="Guiguen Y."/>
        </authorList>
    </citation>
    <scope>NUCLEOTIDE SEQUENCE</scope>
    <source>
        <strain evidence="20">YG-15Mar2019-1</strain>
        <tissue evidence="20">Brain</tissue>
    </source>
</reference>
<keyword evidence="17" id="KW-1133">Transmembrane helix</keyword>
<evidence type="ECO:0000256" key="14">
    <source>
        <dbReference type="ARBA" id="ARBA00023125"/>
    </source>
</evidence>
<dbReference type="Gene3D" id="3.90.1750.10">
    <property type="entry name" value="Hect, E3 ligase catalytic domains"/>
    <property type="match status" value="1"/>
</dbReference>
<dbReference type="GO" id="GO:0006508">
    <property type="term" value="P:proteolysis"/>
    <property type="evidence" value="ECO:0007669"/>
    <property type="project" value="UniProtKB-KW"/>
</dbReference>
<keyword evidence="12" id="KW-0229">DNA integration</keyword>
<dbReference type="InterPro" id="IPR001969">
    <property type="entry name" value="Aspartic_peptidase_AS"/>
</dbReference>
<dbReference type="FunFam" id="3.30.70.270:FF:000020">
    <property type="entry name" value="Transposon Tf2-6 polyprotein-like Protein"/>
    <property type="match status" value="1"/>
</dbReference>
<evidence type="ECO:0000259" key="18">
    <source>
        <dbReference type="PROSITE" id="PS50158"/>
    </source>
</evidence>
<proteinExistence type="inferred from homology"/>
<evidence type="ECO:0000256" key="5">
    <source>
        <dbReference type="ARBA" id="ARBA00022695"/>
    </source>
</evidence>
<keyword evidence="21" id="KW-1185">Reference proteome</keyword>
<evidence type="ECO:0000256" key="10">
    <source>
        <dbReference type="ARBA" id="ARBA00022842"/>
    </source>
</evidence>
<dbReference type="Pfam" id="PF00078">
    <property type="entry name" value="RVT_1"/>
    <property type="match status" value="1"/>
</dbReference>
<dbReference type="Gene3D" id="3.30.70.270">
    <property type="match status" value="2"/>
</dbReference>
<keyword evidence="5" id="KW-0548">Nucleotidyltransferase</keyword>
<dbReference type="GO" id="GO:0003723">
    <property type="term" value="F:RNA binding"/>
    <property type="evidence" value="ECO:0007669"/>
    <property type="project" value="UniProtKB-KW"/>
</dbReference>
<keyword evidence="7" id="KW-0064">Aspartyl protease</keyword>
<evidence type="ECO:0000313" key="20">
    <source>
        <dbReference type="EMBL" id="KAG7455511.1"/>
    </source>
</evidence>
<dbReference type="GO" id="GO:0008270">
    <property type="term" value="F:zinc ion binding"/>
    <property type="evidence" value="ECO:0007669"/>
    <property type="project" value="UniProtKB-KW"/>
</dbReference>
<evidence type="ECO:0000256" key="1">
    <source>
        <dbReference type="ARBA" id="ARBA00010879"/>
    </source>
</evidence>
<keyword evidence="4" id="KW-0808">Transferase</keyword>
<keyword evidence="15" id="KW-0511">Multifunctional enzyme</keyword>
<dbReference type="Proteomes" id="UP001046870">
    <property type="component" value="Chromosome 24"/>
</dbReference>
<comment type="caution">
    <text evidence="20">The sequence shown here is derived from an EMBL/GenBank/DDBJ whole genome shotgun (WGS) entry which is preliminary data.</text>
</comment>
<dbReference type="EC" id="3.1.26.4" evidence="2"/>
<evidence type="ECO:0000256" key="9">
    <source>
        <dbReference type="ARBA" id="ARBA00022801"/>
    </source>
</evidence>
<name>A0A9D3PAE6_MEGAT</name>
<keyword evidence="16" id="KW-0479">Metal-binding</keyword>
<evidence type="ECO:0000256" key="13">
    <source>
        <dbReference type="ARBA" id="ARBA00022918"/>
    </source>
</evidence>
<organism evidence="20 21">
    <name type="scientific">Megalops atlanticus</name>
    <name type="common">Tarpon</name>
    <name type="synonym">Clupea gigantea</name>
    <dbReference type="NCBI Taxonomy" id="7932"/>
    <lineage>
        <taxon>Eukaryota</taxon>
        <taxon>Metazoa</taxon>
        <taxon>Chordata</taxon>
        <taxon>Craniata</taxon>
        <taxon>Vertebrata</taxon>
        <taxon>Euteleostomi</taxon>
        <taxon>Actinopterygii</taxon>
        <taxon>Neopterygii</taxon>
        <taxon>Teleostei</taxon>
        <taxon>Elopiformes</taxon>
        <taxon>Megalopidae</taxon>
        <taxon>Megalops</taxon>
    </lineage>
</organism>
<dbReference type="GO" id="GO:0003677">
    <property type="term" value="F:DNA binding"/>
    <property type="evidence" value="ECO:0007669"/>
    <property type="project" value="UniProtKB-KW"/>
</dbReference>
<keyword evidence="9" id="KW-0378">Hydrolase</keyword>
<feature type="domain" description="Reverse transcriptase" evidence="19">
    <location>
        <begin position="736"/>
        <end position="914"/>
    </location>
</feature>
<dbReference type="Gene3D" id="4.10.60.10">
    <property type="entry name" value="Zinc finger, CCHC-type"/>
    <property type="match status" value="1"/>
</dbReference>
<keyword evidence="16" id="KW-0863">Zinc-finger</keyword>
<dbReference type="InterPro" id="IPR000477">
    <property type="entry name" value="RT_dom"/>
</dbReference>
<evidence type="ECO:0000256" key="3">
    <source>
        <dbReference type="ARBA" id="ARBA00022670"/>
    </source>
</evidence>
<evidence type="ECO:0000256" key="16">
    <source>
        <dbReference type="PROSITE-ProRule" id="PRU00047"/>
    </source>
</evidence>
<evidence type="ECO:0000256" key="7">
    <source>
        <dbReference type="ARBA" id="ARBA00022750"/>
    </source>
</evidence>
<evidence type="ECO:0000256" key="6">
    <source>
        <dbReference type="ARBA" id="ARBA00022722"/>
    </source>
</evidence>
<evidence type="ECO:0000313" key="21">
    <source>
        <dbReference type="Proteomes" id="UP001046870"/>
    </source>
</evidence>
<dbReference type="PROSITE" id="PS50158">
    <property type="entry name" value="ZF_CCHC"/>
    <property type="match status" value="1"/>
</dbReference>
<dbReference type="SUPFAM" id="SSF56672">
    <property type="entry name" value="DNA/RNA polymerases"/>
    <property type="match status" value="1"/>
</dbReference>